<dbReference type="EMBL" id="LAZR01000014">
    <property type="protein sequence ID" value="KKO06863.1"/>
    <property type="molecule type" value="Genomic_DNA"/>
</dbReference>
<protein>
    <recommendedName>
        <fullName evidence="7">Enoyl-CoA hydratase</fullName>
    </recommendedName>
</protein>
<dbReference type="NCBIfam" id="NF005699">
    <property type="entry name" value="PRK07509.1"/>
    <property type="match status" value="1"/>
</dbReference>
<dbReference type="GO" id="GO:0006635">
    <property type="term" value="P:fatty acid beta-oxidation"/>
    <property type="evidence" value="ECO:0007669"/>
    <property type="project" value="UniProtKB-UniPathway"/>
</dbReference>
<evidence type="ECO:0000256" key="2">
    <source>
        <dbReference type="ARBA" id="ARBA00005254"/>
    </source>
</evidence>
<reference evidence="6" key="1">
    <citation type="journal article" date="2015" name="Nature">
        <title>Complex archaea that bridge the gap between prokaryotes and eukaryotes.</title>
        <authorList>
            <person name="Spang A."/>
            <person name="Saw J.H."/>
            <person name="Jorgensen S.L."/>
            <person name="Zaremba-Niedzwiedzka K."/>
            <person name="Martijn J."/>
            <person name="Lind A.E."/>
            <person name="van Eijk R."/>
            <person name="Schleper C."/>
            <person name="Guy L."/>
            <person name="Ettema T.J."/>
        </authorList>
    </citation>
    <scope>NUCLEOTIDE SEQUENCE</scope>
</reference>
<evidence type="ECO:0000256" key="1">
    <source>
        <dbReference type="ARBA" id="ARBA00005005"/>
    </source>
</evidence>
<dbReference type="InterPro" id="IPR014748">
    <property type="entry name" value="Enoyl-CoA_hydra_C"/>
</dbReference>
<dbReference type="CDD" id="cd06558">
    <property type="entry name" value="crotonase-like"/>
    <property type="match status" value="1"/>
</dbReference>
<comment type="caution">
    <text evidence="6">The sequence shown here is derived from an EMBL/GenBank/DDBJ whole genome shotgun (WGS) entry which is preliminary data.</text>
</comment>
<name>A0A0F9W3S3_9ZZZZ</name>
<dbReference type="InterPro" id="IPR018376">
    <property type="entry name" value="Enoyl-CoA_hyd/isom_CS"/>
</dbReference>
<dbReference type="UniPathway" id="UPA00659"/>
<evidence type="ECO:0008006" key="7">
    <source>
        <dbReference type="Google" id="ProtNLM"/>
    </source>
</evidence>
<dbReference type="InterPro" id="IPR001753">
    <property type="entry name" value="Enoyl-CoA_hydra/iso"/>
</dbReference>
<dbReference type="PANTHER" id="PTHR43149">
    <property type="entry name" value="ENOYL-COA HYDRATASE"/>
    <property type="match status" value="1"/>
</dbReference>
<gene>
    <name evidence="6" type="ORF">LCGC14_0060470</name>
</gene>
<comment type="pathway">
    <text evidence="1">Lipid metabolism; fatty acid beta-oxidation.</text>
</comment>
<dbReference type="AlphaFoldDB" id="A0A0F9W3S3"/>
<dbReference type="PANTHER" id="PTHR43149:SF1">
    <property type="entry name" value="DELTA(3,5)-DELTA(2,4)-DIENOYL-COA ISOMERASE, MITOCHONDRIAL"/>
    <property type="match status" value="1"/>
</dbReference>
<sequence>MDIQGITDNRVTVNVHGGIADVRLNRADKRNALDDALFTSLAAAGEALKTLPGLRAVVLSGAGESFCAGLDFGSFKGMSQRDGKTSTIGTMVGDDAITHLAQQVCWVWQEIPVPVIAALQGHALGGGMQIALCADIRIAHPDTQLSVREVFWGLIPDMTGTLMLSHLVRPDVARKLVYTAKILKADEGHALGLVTQLSEDPLVAAQTLATEIASRSPDAVRAAKRLLTRKLRAEAAEQFAAEREEIHQLIGSANQNEAVMAYFEKRSPEFRDD</sequence>
<evidence type="ECO:0000256" key="5">
    <source>
        <dbReference type="ARBA" id="ARBA00023235"/>
    </source>
</evidence>
<dbReference type="Pfam" id="PF00378">
    <property type="entry name" value="ECH_1"/>
    <property type="match status" value="1"/>
</dbReference>
<keyword evidence="4" id="KW-0443">Lipid metabolism</keyword>
<dbReference type="SUPFAM" id="SSF52096">
    <property type="entry name" value="ClpP/crotonase"/>
    <property type="match status" value="1"/>
</dbReference>
<dbReference type="GO" id="GO:0016853">
    <property type="term" value="F:isomerase activity"/>
    <property type="evidence" value="ECO:0007669"/>
    <property type="project" value="UniProtKB-KW"/>
</dbReference>
<dbReference type="InterPro" id="IPR029045">
    <property type="entry name" value="ClpP/crotonase-like_dom_sf"/>
</dbReference>
<evidence type="ECO:0000313" key="6">
    <source>
        <dbReference type="EMBL" id="KKO06863.1"/>
    </source>
</evidence>
<dbReference type="Gene3D" id="3.90.226.10">
    <property type="entry name" value="2-enoyl-CoA Hydratase, Chain A, domain 1"/>
    <property type="match status" value="1"/>
</dbReference>
<organism evidence="6">
    <name type="scientific">marine sediment metagenome</name>
    <dbReference type="NCBI Taxonomy" id="412755"/>
    <lineage>
        <taxon>unclassified sequences</taxon>
        <taxon>metagenomes</taxon>
        <taxon>ecological metagenomes</taxon>
    </lineage>
</organism>
<evidence type="ECO:0000256" key="3">
    <source>
        <dbReference type="ARBA" id="ARBA00022832"/>
    </source>
</evidence>
<keyword evidence="3" id="KW-0276">Fatty acid metabolism</keyword>
<dbReference type="PROSITE" id="PS00166">
    <property type="entry name" value="ENOYL_COA_HYDRATASE"/>
    <property type="match status" value="1"/>
</dbReference>
<accession>A0A0F9W3S3</accession>
<dbReference type="Gene3D" id="1.10.12.10">
    <property type="entry name" value="Lyase 2-enoyl-coa Hydratase, Chain A, domain 2"/>
    <property type="match status" value="1"/>
</dbReference>
<dbReference type="InterPro" id="IPR045002">
    <property type="entry name" value="Ech1-like"/>
</dbReference>
<keyword evidence="5" id="KW-0413">Isomerase</keyword>
<comment type="similarity">
    <text evidence="2">Belongs to the enoyl-CoA hydratase/isomerase family.</text>
</comment>
<evidence type="ECO:0000256" key="4">
    <source>
        <dbReference type="ARBA" id="ARBA00023098"/>
    </source>
</evidence>
<proteinExistence type="inferred from homology"/>